<proteinExistence type="predicted"/>
<dbReference type="InterPro" id="IPR016024">
    <property type="entry name" value="ARM-type_fold"/>
</dbReference>
<dbReference type="Proteomes" id="UP000515204">
    <property type="component" value="Unplaced"/>
</dbReference>
<dbReference type="GeneID" id="106752135"/>
<protein>
    <submittedName>
        <fullName evidence="2">Uncharacterized protein LOC106752135</fullName>
    </submittedName>
</protein>
<dbReference type="Gene3D" id="1.25.10.10">
    <property type="entry name" value="Leucine-rich Repeat Variant"/>
    <property type="match status" value="1"/>
</dbReference>
<dbReference type="SUPFAM" id="SSF48371">
    <property type="entry name" value="ARM repeat"/>
    <property type="match status" value="1"/>
</dbReference>
<name>A0A6P3YDB4_DINQU</name>
<evidence type="ECO:0000313" key="2">
    <source>
        <dbReference type="RefSeq" id="XP_014489086.1"/>
    </source>
</evidence>
<reference evidence="2" key="1">
    <citation type="submission" date="2025-08" db="UniProtKB">
        <authorList>
            <consortium name="RefSeq"/>
        </authorList>
    </citation>
    <scope>IDENTIFICATION</scope>
</reference>
<dbReference type="AlphaFoldDB" id="A0A6P3YDB4"/>
<dbReference type="RefSeq" id="XP_014489086.1">
    <property type="nucleotide sequence ID" value="XM_014633600.1"/>
</dbReference>
<gene>
    <name evidence="2" type="primary">LOC106752135</name>
</gene>
<accession>A0A6P3YDB4</accession>
<feature type="non-terminal residue" evidence="2">
    <location>
        <position position="1"/>
    </location>
</feature>
<dbReference type="InterPro" id="IPR011989">
    <property type="entry name" value="ARM-like"/>
</dbReference>
<sequence>RSVIYLFYFNNKKCNLIQLKRTDLKLNCFRIDSLHITAGFRLSTSQLCTNHVRYLIRVSTVLVERRDSIETIMLNNMIGRLYELLAEDVKSTLFDDLVNLDADCNTPALYWLAAKMKGSHLKHSVYKFDDLPRAFLNLREHSTTRNWKRLVRQISAMQVVNYSDNRDISDVLGKMWNFVADAIPECEGKQLDVLSDFLVAIFDGTRLDNLRDYALDSILMSIVSSCTCMLSSIKIKLCQYLRQNVENVGDCEGQSISALIKLFSRLLEDESPWVRQEALETFEYVGHTCSEHLVARIAKGLAKIPTISNVMQAYLSCKRLYVLEDFSNVYDYLGHVSKAAQSHREHMCYEHEESEREKKIPRLEEENSQDIAPMLMSLDKQAEKMYKGLTEALEGRANISETICRKLITVLETILNTYKK</sequence>
<dbReference type="KEGG" id="dqu:106752135"/>
<keyword evidence="1" id="KW-1185">Reference proteome</keyword>
<evidence type="ECO:0000313" key="1">
    <source>
        <dbReference type="Proteomes" id="UP000515204"/>
    </source>
</evidence>
<dbReference type="OrthoDB" id="6088000at2759"/>
<organism evidence="1 2">
    <name type="scientific">Dinoponera quadriceps</name>
    <name type="common">South American ant</name>
    <dbReference type="NCBI Taxonomy" id="609295"/>
    <lineage>
        <taxon>Eukaryota</taxon>
        <taxon>Metazoa</taxon>
        <taxon>Ecdysozoa</taxon>
        <taxon>Arthropoda</taxon>
        <taxon>Hexapoda</taxon>
        <taxon>Insecta</taxon>
        <taxon>Pterygota</taxon>
        <taxon>Neoptera</taxon>
        <taxon>Endopterygota</taxon>
        <taxon>Hymenoptera</taxon>
        <taxon>Apocrita</taxon>
        <taxon>Aculeata</taxon>
        <taxon>Formicoidea</taxon>
        <taxon>Formicidae</taxon>
        <taxon>Ponerinae</taxon>
        <taxon>Ponerini</taxon>
        <taxon>Dinoponera</taxon>
    </lineage>
</organism>